<evidence type="ECO:0000313" key="3">
    <source>
        <dbReference type="EMBL" id="MBB3105313.1"/>
    </source>
</evidence>
<proteinExistence type="predicted"/>
<keyword evidence="4" id="KW-1185">Reference proteome</keyword>
<dbReference type="Proteomes" id="UP000549250">
    <property type="component" value="Unassembled WGS sequence"/>
</dbReference>
<sequence length="135" mass="13724">MLKPLHVALLACLVTPLATAADKQSHDGKYMPPSAAAYTACENKAAGDKVSVASPDGKTLSATCREVDGKLAAMPKHMAPPPGAVEACNGKSAGDTASFTGPDGKSVSGTCHKVNGKLTVTPEHKGGKHSHDEGY</sequence>
<dbReference type="RefSeq" id="WP_183168160.1">
    <property type="nucleotide sequence ID" value="NZ_JACHXI010000033.1"/>
</dbReference>
<dbReference type="EMBL" id="JACHXI010000033">
    <property type="protein sequence ID" value="MBB3105313.1"/>
    <property type="molecule type" value="Genomic_DNA"/>
</dbReference>
<evidence type="ECO:0000313" key="4">
    <source>
        <dbReference type="Proteomes" id="UP000549250"/>
    </source>
</evidence>
<reference evidence="3 4" key="1">
    <citation type="submission" date="2020-08" db="EMBL/GenBank/DDBJ databases">
        <title>Genomic Encyclopedia of Type Strains, Phase III (KMG-III): the genomes of soil and plant-associated and newly described type strains.</title>
        <authorList>
            <person name="Whitman W."/>
        </authorList>
    </citation>
    <scope>NUCLEOTIDE SEQUENCE [LARGE SCALE GENOMIC DNA]</scope>
    <source>
        <strain evidence="3 4">CECT 4462</strain>
    </source>
</reference>
<dbReference type="AlphaFoldDB" id="A0A839TCH8"/>
<keyword evidence="2" id="KW-0732">Signal</keyword>
<evidence type="ECO:0000256" key="2">
    <source>
        <dbReference type="SAM" id="SignalP"/>
    </source>
</evidence>
<feature type="signal peptide" evidence="2">
    <location>
        <begin position="1"/>
        <end position="20"/>
    </location>
</feature>
<name>A0A839TCH8_AZOMA</name>
<protein>
    <submittedName>
        <fullName evidence="3">Uncharacterized protein</fullName>
    </submittedName>
</protein>
<feature type="chain" id="PRO_5032784738" evidence="2">
    <location>
        <begin position="21"/>
        <end position="135"/>
    </location>
</feature>
<evidence type="ECO:0000256" key="1">
    <source>
        <dbReference type="SAM" id="MobiDB-lite"/>
    </source>
</evidence>
<gene>
    <name evidence="3" type="ORF">FHR87_003749</name>
</gene>
<accession>A0A839TCH8</accession>
<organism evidence="3 4">
    <name type="scientific">Azomonas macrocytogenes</name>
    <name type="common">Azotobacter macrocytogenes</name>
    <dbReference type="NCBI Taxonomy" id="69962"/>
    <lineage>
        <taxon>Bacteria</taxon>
        <taxon>Pseudomonadati</taxon>
        <taxon>Pseudomonadota</taxon>
        <taxon>Gammaproteobacteria</taxon>
        <taxon>Pseudomonadales</taxon>
        <taxon>Pseudomonadaceae</taxon>
        <taxon>Azomonas</taxon>
    </lineage>
</organism>
<comment type="caution">
    <text evidence="3">The sequence shown here is derived from an EMBL/GenBank/DDBJ whole genome shotgun (WGS) entry which is preliminary data.</text>
</comment>
<feature type="region of interest" description="Disordered" evidence="1">
    <location>
        <begin position="83"/>
        <end position="110"/>
    </location>
</feature>